<evidence type="ECO:0000256" key="1">
    <source>
        <dbReference type="ARBA" id="ARBA00004141"/>
    </source>
</evidence>
<reference evidence="8" key="1">
    <citation type="submission" date="2021-03" db="EMBL/GenBank/DDBJ databases">
        <title>Revisited historic fungal species revealed as producer of novel bioactive compounds through whole genome sequencing and comparative genomics.</title>
        <authorList>
            <person name="Vignolle G.A."/>
            <person name="Hochenegger N."/>
            <person name="Mach R.L."/>
            <person name="Mach-Aigner A.R."/>
            <person name="Javad Rahimi M."/>
            <person name="Salim K.A."/>
            <person name="Chan C.M."/>
            <person name="Lim L.B.L."/>
            <person name="Cai F."/>
            <person name="Druzhinina I.S."/>
            <person name="U'Ren J.M."/>
            <person name="Derntl C."/>
        </authorList>
    </citation>
    <scope>NUCLEOTIDE SEQUENCE</scope>
    <source>
        <strain evidence="8">TUCIM 5799</strain>
    </source>
</reference>
<dbReference type="InterPro" id="IPR049326">
    <property type="entry name" value="Rhodopsin_dom_fungi"/>
</dbReference>
<evidence type="ECO:0000259" key="7">
    <source>
        <dbReference type="Pfam" id="PF20684"/>
    </source>
</evidence>
<keyword evidence="3 6" id="KW-1133">Transmembrane helix</keyword>
<comment type="caution">
    <text evidence="8">The sequence shown here is derived from an EMBL/GenBank/DDBJ whole genome shotgun (WGS) entry which is preliminary data.</text>
</comment>
<keyword evidence="9" id="KW-1185">Reference proteome</keyword>
<dbReference type="PANTHER" id="PTHR33048:SF47">
    <property type="entry name" value="INTEGRAL MEMBRANE PROTEIN-RELATED"/>
    <property type="match status" value="1"/>
</dbReference>
<gene>
    <name evidence="8" type="ORF">JX265_005952</name>
</gene>
<dbReference type="AlphaFoldDB" id="A0A9P9WMY4"/>
<evidence type="ECO:0000256" key="3">
    <source>
        <dbReference type="ARBA" id="ARBA00022989"/>
    </source>
</evidence>
<dbReference type="Pfam" id="PF20684">
    <property type="entry name" value="Fung_rhodopsin"/>
    <property type="match status" value="1"/>
</dbReference>
<dbReference type="GO" id="GO:0016020">
    <property type="term" value="C:membrane"/>
    <property type="evidence" value="ECO:0007669"/>
    <property type="project" value="UniProtKB-SubCell"/>
</dbReference>
<feature type="transmembrane region" description="Helical" evidence="6">
    <location>
        <begin position="212"/>
        <end position="232"/>
    </location>
</feature>
<evidence type="ECO:0000256" key="4">
    <source>
        <dbReference type="ARBA" id="ARBA00023136"/>
    </source>
</evidence>
<evidence type="ECO:0000256" key="6">
    <source>
        <dbReference type="SAM" id="Phobius"/>
    </source>
</evidence>
<keyword evidence="2 6" id="KW-0812">Transmembrane</keyword>
<feature type="transmembrane region" description="Helical" evidence="6">
    <location>
        <begin position="12"/>
        <end position="34"/>
    </location>
</feature>
<feature type="transmembrane region" description="Helical" evidence="6">
    <location>
        <begin position="182"/>
        <end position="200"/>
    </location>
</feature>
<dbReference type="PANTHER" id="PTHR33048">
    <property type="entry name" value="PTH11-LIKE INTEGRAL MEMBRANE PROTEIN (AFU_ORTHOLOGUE AFUA_5G11245)"/>
    <property type="match status" value="1"/>
</dbReference>
<dbReference type="Proteomes" id="UP000829685">
    <property type="component" value="Unassembled WGS sequence"/>
</dbReference>
<comment type="subcellular location">
    <subcellularLocation>
        <location evidence="1">Membrane</location>
        <topology evidence="1">Multi-pass membrane protein</topology>
    </subcellularLocation>
</comment>
<feature type="transmembrane region" description="Helical" evidence="6">
    <location>
        <begin position="130"/>
        <end position="150"/>
    </location>
</feature>
<organism evidence="8 9">
    <name type="scientific">Neoarthrinium moseri</name>
    <dbReference type="NCBI Taxonomy" id="1658444"/>
    <lineage>
        <taxon>Eukaryota</taxon>
        <taxon>Fungi</taxon>
        <taxon>Dikarya</taxon>
        <taxon>Ascomycota</taxon>
        <taxon>Pezizomycotina</taxon>
        <taxon>Sordariomycetes</taxon>
        <taxon>Xylariomycetidae</taxon>
        <taxon>Amphisphaeriales</taxon>
        <taxon>Apiosporaceae</taxon>
        <taxon>Neoarthrinium</taxon>
    </lineage>
</organism>
<evidence type="ECO:0000256" key="5">
    <source>
        <dbReference type="ARBA" id="ARBA00038359"/>
    </source>
</evidence>
<keyword evidence="4 6" id="KW-0472">Membrane</keyword>
<evidence type="ECO:0000313" key="8">
    <source>
        <dbReference type="EMBL" id="KAI1870912.1"/>
    </source>
</evidence>
<name>A0A9P9WMY4_9PEZI</name>
<accession>A0A9P9WMY4</accession>
<evidence type="ECO:0000313" key="9">
    <source>
        <dbReference type="Proteomes" id="UP000829685"/>
    </source>
</evidence>
<sequence>MASEGHVDVRVAVAVPIVTFTFVATGAVAMRIWCRRYSRIALWADDWLAVASLVLQLALVTETLFAIVHGGLGRDRTTVLSEQGDRGFLVIMECIFAICITYGLASPAVKLTVLALLWRIFPTRFIRTGIYVIGGMCVAWFVAVELVTIFQCSPIPAAWDKTLDPTGERCINSLHFYTGNSAANFVLDLAILILPVPEILHLNMSRTRKWAVVGVFALGTAVVVASGVRLVSTAALTRRGVSDLSLQFGTPIVATLIEVCVAIIVACLPTCAPAYRALCRRGTNVKYQHRAEWEPTHGSYSLVTIGKLSNRNKNFTKVEDAVDEESRMNLNLTPRNYSDRQRTTIDAGGHSHGMSNDGVPLNQITLKQHYTWSEMTSQH</sequence>
<feature type="transmembrane region" description="Helical" evidence="6">
    <location>
        <begin position="88"/>
        <end position="118"/>
    </location>
</feature>
<feature type="domain" description="Rhodopsin" evidence="7">
    <location>
        <begin position="30"/>
        <end position="275"/>
    </location>
</feature>
<proteinExistence type="inferred from homology"/>
<protein>
    <recommendedName>
        <fullName evidence="7">Rhodopsin domain-containing protein</fullName>
    </recommendedName>
</protein>
<comment type="similarity">
    <text evidence="5">Belongs to the SAT4 family.</text>
</comment>
<dbReference type="InterPro" id="IPR052337">
    <property type="entry name" value="SAT4-like"/>
</dbReference>
<evidence type="ECO:0000256" key="2">
    <source>
        <dbReference type="ARBA" id="ARBA00022692"/>
    </source>
</evidence>
<feature type="transmembrane region" description="Helical" evidence="6">
    <location>
        <begin position="46"/>
        <end position="68"/>
    </location>
</feature>
<dbReference type="EMBL" id="JAFIMR010000013">
    <property type="protein sequence ID" value="KAI1870912.1"/>
    <property type="molecule type" value="Genomic_DNA"/>
</dbReference>
<feature type="transmembrane region" description="Helical" evidence="6">
    <location>
        <begin position="252"/>
        <end position="272"/>
    </location>
</feature>